<dbReference type="PROSITE" id="PS51257">
    <property type="entry name" value="PROKAR_LIPOPROTEIN"/>
    <property type="match status" value="1"/>
</dbReference>
<comment type="caution">
    <text evidence="3">The sequence shown here is derived from an EMBL/GenBank/DDBJ whole genome shotgun (WGS) entry which is preliminary data.</text>
</comment>
<reference evidence="3 4" key="1">
    <citation type="journal article" date="2014" name="Int. J. Syst. Evol. Microbiol.">
        <title>Complete genome sequence of Corynebacterium casei LMG S-19264T (=DSM 44701T), isolated from a smear-ripened cheese.</title>
        <authorList>
            <consortium name="US DOE Joint Genome Institute (JGI-PGF)"/>
            <person name="Walter F."/>
            <person name="Albersmeier A."/>
            <person name="Kalinowski J."/>
            <person name="Ruckert C."/>
        </authorList>
    </citation>
    <scope>NUCLEOTIDE SEQUENCE [LARGE SCALE GENOMIC DNA]</scope>
    <source>
        <strain evidence="3 4">KCTC 12285</strain>
    </source>
</reference>
<name>A0A918JTV9_9FLAO</name>
<dbReference type="RefSeq" id="WP_035087274.1">
    <property type="nucleotide sequence ID" value="NZ_BMWS01000004.1"/>
</dbReference>
<evidence type="ECO:0000313" key="4">
    <source>
        <dbReference type="Proteomes" id="UP000601108"/>
    </source>
</evidence>
<gene>
    <name evidence="3" type="ORF">GCM10007384_08210</name>
</gene>
<feature type="region of interest" description="Disordered" evidence="1">
    <location>
        <begin position="26"/>
        <end position="49"/>
    </location>
</feature>
<keyword evidence="4" id="KW-1185">Reference proteome</keyword>
<feature type="compositionally biased region" description="Basic and acidic residues" evidence="1">
    <location>
        <begin position="26"/>
        <end position="42"/>
    </location>
</feature>
<evidence type="ECO:0000256" key="2">
    <source>
        <dbReference type="SAM" id="SignalP"/>
    </source>
</evidence>
<dbReference type="AlphaFoldDB" id="A0A918JTV9"/>
<sequence>MIFKKIIYSIAVLALGVLASCTDKKKEDQNVVKNETEQKVTSDIDTQTTEISEAEKRKLDSIRQVKEHGHAH</sequence>
<feature type="signal peptide" evidence="2">
    <location>
        <begin position="1"/>
        <end position="19"/>
    </location>
</feature>
<organism evidence="3 4">
    <name type="scientific">Aquimarina muelleri</name>
    <dbReference type="NCBI Taxonomy" id="279356"/>
    <lineage>
        <taxon>Bacteria</taxon>
        <taxon>Pseudomonadati</taxon>
        <taxon>Bacteroidota</taxon>
        <taxon>Flavobacteriia</taxon>
        <taxon>Flavobacteriales</taxon>
        <taxon>Flavobacteriaceae</taxon>
        <taxon>Aquimarina</taxon>
    </lineage>
</organism>
<evidence type="ECO:0008006" key="5">
    <source>
        <dbReference type="Google" id="ProtNLM"/>
    </source>
</evidence>
<dbReference type="EMBL" id="BMWS01000004">
    <property type="protein sequence ID" value="GGX08798.1"/>
    <property type="molecule type" value="Genomic_DNA"/>
</dbReference>
<proteinExistence type="predicted"/>
<feature type="chain" id="PRO_5037827156" description="Lipoprotein" evidence="2">
    <location>
        <begin position="20"/>
        <end position="72"/>
    </location>
</feature>
<evidence type="ECO:0000256" key="1">
    <source>
        <dbReference type="SAM" id="MobiDB-lite"/>
    </source>
</evidence>
<protein>
    <recommendedName>
        <fullName evidence="5">Lipoprotein</fullName>
    </recommendedName>
</protein>
<evidence type="ECO:0000313" key="3">
    <source>
        <dbReference type="EMBL" id="GGX08798.1"/>
    </source>
</evidence>
<keyword evidence="2" id="KW-0732">Signal</keyword>
<accession>A0A918JTV9</accession>
<dbReference type="Proteomes" id="UP000601108">
    <property type="component" value="Unassembled WGS sequence"/>
</dbReference>